<organism evidence="2 3">
    <name type="scientific">Exidia glandulosa HHB12029</name>
    <dbReference type="NCBI Taxonomy" id="1314781"/>
    <lineage>
        <taxon>Eukaryota</taxon>
        <taxon>Fungi</taxon>
        <taxon>Dikarya</taxon>
        <taxon>Basidiomycota</taxon>
        <taxon>Agaricomycotina</taxon>
        <taxon>Agaricomycetes</taxon>
        <taxon>Auriculariales</taxon>
        <taxon>Exidiaceae</taxon>
        <taxon>Exidia</taxon>
    </lineage>
</organism>
<dbReference type="InParanoid" id="A0A165D7N1"/>
<feature type="non-terminal residue" evidence="2">
    <location>
        <position position="1"/>
    </location>
</feature>
<gene>
    <name evidence="2" type="ORF">EXIGLDRAFT_842567</name>
</gene>
<dbReference type="Proteomes" id="UP000077266">
    <property type="component" value="Unassembled WGS sequence"/>
</dbReference>
<evidence type="ECO:0000313" key="2">
    <source>
        <dbReference type="EMBL" id="KZV83951.1"/>
    </source>
</evidence>
<reference evidence="2 3" key="1">
    <citation type="journal article" date="2016" name="Mol. Biol. Evol.">
        <title>Comparative Genomics of Early-Diverging Mushroom-Forming Fungi Provides Insights into the Origins of Lignocellulose Decay Capabilities.</title>
        <authorList>
            <person name="Nagy L.G."/>
            <person name="Riley R."/>
            <person name="Tritt A."/>
            <person name="Adam C."/>
            <person name="Daum C."/>
            <person name="Floudas D."/>
            <person name="Sun H."/>
            <person name="Yadav J.S."/>
            <person name="Pangilinan J."/>
            <person name="Larsson K.H."/>
            <person name="Matsuura K."/>
            <person name="Barry K."/>
            <person name="Labutti K."/>
            <person name="Kuo R."/>
            <person name="Ohm R.A."/>
            <person name="Bhattacharya S.S."/>
            <person name="Shirouzu T."/>
            <person name="Yoshinaga Y."/>
            <person name="Martin F.M."/>
            <person name="Grigoriev I.V."/>
            <person name="Hibbett D.S."/>
        </authorList>
    </citation>
    <scope>NUCLEOTIDE SEQUENCE [LARGE SCALE GENOMIC DNA]</scope>
    <source>
        <strain evidence="2 3">HHB12029</strain>
    </source>
</reference>
<keyword evidence="3" id="KW-1185">Reference proteome</keyword>
<dbReference type="EMBL" id="KV426247">
    <property type="protein sequence ID" value="KZV83951.1"/>
    <property type="molecule type" value="Genomic_DNA"/>
</dbReference>
<evidence type="ECO:0000313" key="3">
    <source>
        <dbReference type="Proteomes" id="UP000077266"/>
    </source>
</evidence>
<evidence type="ECO:0000256" key="1">
    <source>
        <dbReference type="SAM" id="MobiDB-lite"/>
    </source>
</evidence>
<feature type="non-terminal residue" evidence="2">
    <location>
        <position position="71"/>
    </location>
</feature>
<proteinExistence type="predicted"/>
<name>A0A165D7N1_EXIGL</name>
<feature type="compositionally biased region" description="Low complexity" evidence="1">
    <location>
        <begin position="29"/>
        <end position="42"/>
    </location>
</feature>
<accession>A0A165D7N1</accession>
<sequence>SLALATYKPCGRFLDRLTSHLKPPAQPYSPSWTASPPSTTPLRRPRFRSTPTPPAPTTRTALSLCSLVAAV</sequence>
<dbReference type="AlphaFoldDB" id="A0A165D7N1"/>
<feature type="region of interest" description="Disordered" evidence="1">
    <location>
        <begin position="20"/>
        <end position="59"/>
    </location>
</feature>
<protein>
    <submittedName>
        <fullName evidence="2">Uncharacterized protein</fullName>
    </submittedName>
</protein>